<sequence length="189" mass="21814">MDTVHEFKARRINGDEIDLSSYKDEVLLIVNGASKCGYTPQYKDLQALYQKYRERGLRILLFPCNDFLHQEEDDEQTIQQFCSVKFGVEFDLFEKVKILGSEPHPLYQFLQACGKPAVSPGGLKPTLFSFFKKLAYFLMGKKPQLPAGVQWNFHKFLISRKGEVVSHFLSEVEPFDPELIRQIESELDA</sequence>
<dbReference type="GO" id="GO:0004601">
    <property type="term" value="F:peroxidase activity"/>
    <property type="evidence" value="ECO:0007669"/>
    <property type="project" value="UniProtKB-KW"/>
</dbReference>
<keyword evidence="2 5" id="KW-0575">Peroxidase</keyword>
<dbReference type="Pfam" id="PF00255">
    <property type="entry name" value="GSHPx"/>
    <property type="match status" value="1"/>
</dbReference>
<feature type="active site" evidence="4">
    <location>
        <position position="36"/>
    </location>
</feature>
<dbReference type="EMBL" id="CP048620">
    <property type="protein sequence ID" value="QPJ65672.1"/>
    <property type="molecule type" value="Genomic_DNA"/>
</dbReference>
<dbReference type="PANTHER" id="PTHR11592">
    <property type="entry name" value="GLUTATHIONE PEROXIDASE"/>
    <property type="match status" value="1"/>
</dbReference>
<evidence type="ECO:0000256" key="2">
    <source>
        <dbReference type="ARBA" id="ARBA00022559"/>
    </source>
</evidence>
<organism evidence="6 7">
    <name type="scientific">Candidatus Nitrohelix vancouverensis</name>
    <dbReference type="NCBI Taxonomy" id="2705534"/>
    <lineage>
        <taxon>Bacteria</taxon>
        <taxon>Pseudomonadati</taxon>
        <taxon>Nitrospinota/Tectimicrobiota group</taxon>
        <taxon>Nitrospinota</taxon>
        <taxon>Nitrospinia</taxon>
        <taxon>Nitrospinales</taxon>
        <taxon>Nitrospinaceae</taxon>
        <taxon>Candidatus Nitrohelix</taxon>
    </lineage>
</organism>
<dbReference type="KEGG" id="nva:G3M78_09815"/>
<dbReference type="PRINTS" id="PR01011">
    <property type="entry name" value="GLUTPROXDASE"/>
</dbReference>
<dbReference type="InterPro" id="IPR000889">
    <property type="entry name" value="Glutathione_peroxidase"/>
</dbReference>
<dbReference type="CDD" id="cd00340">
    <property type="entry name" value="GSH_Peroxidase"/>
    <property type="match status" value="1"/>
</dbReference>
<reference evidence="7" key="1">
    <citation type="submission" date="2020-02" db="EMBL/GenBank/DDBJ databases">
        <title>Genomic and physiological characterization of two novel Nitrospinaceae genera.</title>
        <authorList>
            <person name="Mueller A.J."/>
            <person name="Jung M.-Y."/>
            <person name="Strachan C.R."/>
            <person name="Herbold C.W."/>
            <person name="Kirkegaard R.H."/>
            <person name="Daims H."/>
        </authorList>
    </citation>
    <scope>NUCLEOTIDE SEQUENCE [LARGE SCALE GENOMIC DNA]</scope>
</reference>
<accession>A0A7T0C343</accession>
<evidence type="ECO:0000256" key="4">
    <source>
        <dbReference type="PIRSR" id="PIRSR000303-1"/>
    </source>
</evidence>
<dbReference type="AlphaFoldDB" id="A0A7T0C343"/>
<dbReference type="Proteomes" id="UP000594464">
    <property type="component" value="Chromosome"/>
</dbReference>
<evidence type="ECO:0000256" key="3">
    <source>
        <dbReference type="ARBA" id="ARBA00023002"/>
    </source>
</evidence>
<protein>
    <recommendedName>
        <fullName evidence="5">Glutathione peroxidase</fullName>
    </recommendedName>
</protein>
<evidence type="ECO:0000313" key="7">
    <source>
        <dbReference type="Proteomes" id="UP000594464"/>
    </source>
</evidence>
<dbReference type="PIRSF" id="PIRSF000303">
    <property type="entry name" value="Glutathion_perox"/>
    <property type="match status" value="1"/>
</dbReference>
<evidence type="ECO:0000256" key="1">
    <source>
        <dbReference type="ARBA" id="ARBA00006926"/>
    </source>
</evidence>
<dbReference type="InterPro" id="IPR036249">
    <property type="entry name" value="Thioredoxin-like_sf"/>
</dbReference>
<dbReference type="PROSITE" id="PS51355">
    <property type="entry name" value="GLUTATHIONE_PEROXID_3"/>
    <property type="match status" value="1"/>
</dbReference>
<name>A0A7T0C343_9BACT</name>
<dbReference type="Gene3D" id="3.40.30.10">
    <property type="entry name" value="Glutaredoxin"/>
    <property type="match status" value="1"/>
</dbReference>
<comment type="similarity">
    <text evidence="1 5">Belongs to the glutathione peroxidase family.</text>
</comment>
<dbReference type="PANTHER" id="PTHR11592:SF78">
    <property type="entry name" value="GLUTATHIONE PEROXIDASE"/>
    <property type="match status" value="1"/>
</dbReference>
<proteinExistence type="inferred from homology"/>
<keyword evidence="3 5" id="KW-0560">Oxidoreductase</keyword>
<evidence type="ECO:0000256" key="5">
    <source>
        <dbReference type="RuleBase" id="RU000499"/>
    </source>
</evidence>
<evidence type="ECO:0000313" key="6">
    <source>
        <dbReference type="EMBL" id="QPJ65672.1"/>
    </source>
</evidence>
<dbReference type="GO" id="GO:0034599">
    <property type="term" value="P:cellular response to oxidative stress"/>
    <property type="evidence" value="ECO:0007669"/>
    <property type="project" value="TreeGrafter"/>
</dbReference>
<dbReference type="SUPFAM" id="SSF52833">
    <property type="entry name" value="Thioredoxin-like"/>
    <property type="match status" value="1"/>
</dbReference>
<gene>
    <name evidence="6" type="ORF">G3M78_09815</name>
</gene>